<evidence type="ECO:0000256" key="2">
    <source>
        <dbReference type="ARBA" id="ARBA00022980"/>
    </source>
</evidence>
<dbReference type="GO" id="GO:0003723">
    <property type="term" value="F:RNA binding"/>
    <property type="evidence" value="ECO:0007669"/>
    <property type="project" value="InterPro"/>
</dbReference>
<dbReference type="GO" id="GO:0005739">
    <property type="term" value="C:mitochondrion"/>
    <property type="evidence" value="ECO:0007669"/>
    <property type="project" value="TreeGrafter"/>
</dbReference>
<dbReference type="PROSITE" id="PS00646">
    <property type="entry name" value="RIBOSOMAL_S13_1"/>
    <property type="match status" value="1"/>
</dbReference>
<keyword evidence="2 4" id="KW-0689">Ribosomal protein</keyword>
<dbReference type="PANTHER" id="PTHR10871">
    <property type="entry name" value="30S RIBOSOMAL PROTEIN S13/40S RIBOSOMAL PROTEIN S18"/>
    <property type="match status" value="1"/>
</dbReference>
<accession>A0A4D6C5A1</accession>
<name>A0A4D6C5A1_9CHLO</name>
<dbReference type="InterPro" id="IPR010979">
    <property type="entry name" value="Ribosomal_uS13-like_H2TH"/>
</dbReference>
<dbReference type="PROSITE" id="PS50159">
    <property type="entry name" value="RIBOSOMAL_S13_2"/>
    <property type="match status" value="1"/>
</dbReference>
<comment type="similarity">
    <text evidence="1 4">Belongs to the universal ribosomal protein uS13 family.</text>
</comment>
<keyword evidence="5" id="KW-0496">Mitochondrion</keyword>
<evidence type="ECO:0000256" key="4">
    <source>
        <dbReference type="RuleBase" id="RU003830"/>
    </source>
</evidence>
<dbReference type="GO" id="GO:0015935">
    <property type="term" value="C:small ribosomal subunit"/>
    <property type="evidence" value="ECO:0007669"/>
    <property type="project" value="TreeGrafter"/>
</dbReference>
<dbReference type="EMBL" id="MK086009">
    <property type="protein sequence ID" value="QBX98854.1"/>
    <property type="molecule type" value="Genomic_DNA"/>
</dbReference>
<evidence type="ECO:0000256" key="3">
    <source>
        <dbReference type="ARBA" id="ARBA00023274"/>
    </source>
</evidence>
<sequence length="122" mass="14381">MAYILNKYLNPKKKLFLALQDSIRGIGPALARQLCARIGVSPSVLVQDLSPKRFRILIQLVDQLDRVKPLETSLKRRTRQNIKRLIDTKTYRGYRHIFNLPCHGQRTHQNAQTRKRMNWRAF</sequence>
<dbReference type="PIRSF" id="PIRSF002134">
    <property type="entry name" value="Ribosomal_S13"/>
    <property type="match status" value="1"/>
</dbReference>
<dbReference type="Gene3D" id="1.10.8.50">
    <property type="match status" value="1"/>
</dbReference>
<geneLocation type="mitochondrion" evidence="5"/>
<dbReference type="SUPFAM" id="SSF46946">
    <property type="entry name" value="S13-like H2TH domain"/>
    <property type="match status" value="1"/>
</dbReference>
<dbReference type="Gene3D" id="4.10.910.10">
    <property type="entry name" value="30s ribosomal protein s13, domain 2"/>
    <property type="match status" value="1"/>
</dbReference>
<reference evidence="5" key="1">
    <citation type="journal article" date="2019" name="Genome Biol. Evol.">
        <title>Tracing the Evolution of the Plastome and Mitogenome in the Chloropicophyceae Uncovered Convergent tRNA Gene Losses and a Variant Plastid Genetic Code.</title>
        <authorList>
            <person name="Turmel M."/>
            <person name="Dos Santos A.L."/>
            <person name="Otis C."/>
            <person name="Sergerie R."/>
            <person name="Lemieux C."/>
        </authorList>
    </citation>
    <scope>NUCLEOTIDE SEQUENCE</scope>
</reference>
<dbReference type="Pfam" id="PF00416">
    <property type="entry name" value="Ribosomal_S13"/>
    <property type="match status" value="1"/>
</dbReference>
<gene>
    <name evidence="5" type="primary">rps13</name>
</gene>
<evidence type="ECO:0000256" key="1">
    <source>
        <dbReference type="ARBA" id="ARBA00008080"/>
    </source>
</evidence>
<dbReference type="AlphaFoldDB" id="A0A4D6C5A1"/>
<dbReference type="GO" id="GO:0006412">
    <property type="term" value="P:translation"/>
    <property type="evidence" value="ECO:0007669"/>
    <property type="project" value="InterPro"/>
</dbReference>
<dbReference type="InterPro" id="IPR027437">
    <property type="entry name" value="Rbsml_uS13_C"/>
</dbReference>
<keyword evidence="3 4" id="KW-0687">Ribonucleoprotein</keyword>
<proteinExistence type="inferred from homology"/>
<dbReference type="GO" id="GO:0003735">
    <property type="term" value="F:structural constituent of ribosome"/>
    <property type="evidence" value="ECO:0007669"/>
    <property type="project" value="InterPro"/>
</dbReference>
<organism evidence="5">
    <name type="scientific">Chloropicon sp. RCC4434</name>
    <dbReference type="NCBI Taxonomy" id="2565277"/>
    <lineage>
        <taxon>Eukaryota</taxon>
        <taxon>Viridiplantae</taxon>
        <taxon>Chlorophyta</taxon>
        <taxon>Chloropicophyceae</taxon>
        <taxon>Chloropicales</taxon>
        <taxon>Chloropicaceae</taxon>
        <taxon>Chloropicon</taxon>
    </lineage>
</organism>
<protein>
    <submittedName>
        <fullName evidence="5">Ribosomal protein S13</fullName>
    </submittedName>
</protein>
<evidence type="ECO:0000313" key="5">
    <source>
        <dbReference type="EMBL" id="QBX98854.1"/>
    </source>
</evidence>
<dbReference type="InterPro" id="IPR001892">
    <property type="entry name" value="Ribosomal_uS13"/>
</dbReference>
<dbReference type="PANTHER" id="PTHR10871:SF1">
    <property type="entry name" value="SMALL RIBOSOMAL SUBUNIT PROTEIN US13M"/>
    <property type="match status" value="1"/>
</dbReference>
<dbReference type="InterPro" id="IPR018269">
    <property type="entry name" value="Ribosomal_uS13_CS"/>
</dbReference>